<dbReference type="Proteomes" id="UP000663864">
    <property type="component" value="Unassembled WGS sequence"/>
</dbReference>
<reference evidence="3" key="1">
    <citation type="submission" date="2021-02" db="EMBL/GenBank/DDBJ databases">
        <authorList>
            <person name="Nowell W R."/>
        </authorList>
    </citation>
    <scope>NUCLEOTIDE SEQUENCE</scope>
</reference>
<protein>
    <recommendedName>
        <fullName evidence="5">HTH CENPB-type domain-containing protein</fullName>
    </recommendedName>
</protein>
<proteinExistence type="predicted"/>
<feature type="compositionally biased region" description="Acidic residues" evidence="1">
    <location>
        <begin position="56"/>
        <end position="66"/>
    </location>
</feature>
<sequence length="255" mass="29694">MNLFDSNLHLQTLQAFSNNNEQETDSSDDSEIEVTSEIDDRENHIINFNTYLNINPDDDEKDDELNDNTTSTSPATITTIDDKQSSSNTSDDEIEIKTGSGGIKQKNGNNKSLTAQQNHCTRFMLSQGQKQKEELLLLSKQNHGKKRKRLQGGGVKLHYPDLDQKLLQWFRERRGILKQPDETIIIKKEKVSFKQLQRRGKQISIELNHKPPSPRWYGRFLRRHALSLQKPKRHQKIPLNEVHQLVQEFHSYLRR</sequence>
<evidence type="ECO:0000313" key="2">
    <source>
        <dbReference type="EMBL" id="CAF1393602.1"/>
    </source>
</evidence>
<dbReference type="EMBL" id="CAJNOT010003637">
    <property type="protein sequence ID" value="CAF1393602.1"/>
    <property type="molecule type" value="Genomic_DNA"/>
</dbReference>
<accession>A0A819VST7</accession>
<dbReference type="Proteomes" id="UP000663836">
    <property type="component" value="Unassembled WGS sequence"/>
</dbReference>
<dbReference type="EMBL" id="CAJOBD010008428">
    <property type="protein sequence ID" value="CAF4112328.1"/>
    <property type="molecule type" value="Genomic_DNA"/>
</dbReference>
<evidence type="ECO:0000256" key="1">
    <source>
        <dbReference type="SAM" id="MobiDB-lite"/>
    </source>
</evidence>
<dbReference type="Gene3D" id="1.10.10.60">
    <property type="entry name" value="Homeodomain-like"/>
    <property type="match status" value="1"/>
</dbReference>
<feature type="region of interest" description="Disordered" evidence="1">
    <location>
        <begin position="53"/>
        <end position="111"/>
    </location>
</feature>
<gene>
    <name evidence="3" type="ORF">JBS370_LOCUS32254</name>
    <name evidence="2" type="ORF">ZHD862_LOCUS32753</name>
</gene>
<dbReference type="AlphaFoldDB" id="A0A819VST7"/>
<evidence type="ECO:0000313" key="4">
    <source>
        <dbReference type="Proteomes" id="UP000663836"/>
    </source>
</evidence>
<organism evidence="3 4">
    <name type="scientific">Rotaria sordida</name>
    <dbReference type="NCBI Taxonomy" id="392033"/>
    <lineage>
        <taxon>Eukaryota</taxon>
        <taxon>Metazoa</taxon>
        <taxon>Spiralia</taxon>
        <taxon>Gnathifera</taxon>
        <taxon>Rotifera</taxon>
        <taxon>Eurotatoria</taxon>
        <taxon>Bdelloidea</taxon>
        <taxon>Philodinida</taxon>
        <taxon>Philodinidae</taxon>
        <taxon>Rotaria</taxon>
    </lineage>
</organism>
<name>A0A819VST7_9BILA</name>
<evidence type="ECO:0008006" key="5">
    <source>
        <dbReference type="Google" id="ProtNLM"/>
    </source>
</evidence>
<evidence type="ECO:0000313" key="3">
    <source>
        <dbReference type="EMBL" id="CAF4112328.1"/>
    </source>
</evidence>
<comment type="caution">
    <text evidence="3">The sequence shown here is derived from an EMBL/GenBank/DDBJ whole genome shotgun (WGS) entry which is preliminary data.</text>
</comment>
<feature type="compositionally biased region" description="Low complexity" evidence="1">
    <location>
        <begin position="67"/>
        <end position="79"/>
    </location>
</feature>